<evidence type="ECO:0000313" key="4">
    <source>
        <dbReference type="Proteomes" id="UP001152797"/>
    </source>
</evidence>
<dbReference type="EMBL" id="CAMXCT020006583">
    <property type="protein sequence ID" value="CAL1169796.1"/>
    <property type="molecule type" value="Genomic_DNA"/>
</dbReference>
<comment type="caution">
    <text evidence="2">The sequence shown here is derived from an EMBL/GenBank/DDBJ whole genome shotgun (WGS) entry which is preliminary data.</text>
</comment>
<protein>
    <submittedName>
        <fullName evidence="2">Uncharacterized protein</fullName>
    </submittedName>
</protein>
<proteinExistence type="predicted"/>
<keyword evidence="1" id="KW-1133">Transmembrane helix</keyword>
<evidence type="ECO:0000313" key="3">
    <source>
        <dbReference type="EMBL" id="CAL1169796.1"/>
    </source>
</evidence>
<dbReference type="EMBL" id="CAMXCT010006583">
    <property type="protein sequence ID" value="CAI4016421.1"/>
    <property type="molecule type" value="Genomic_DNA"/>
</dbReference>
<keyword evidence="1" id="KW-0472">Membrane</keyword>
<accession>A0A9P1GJQ5</accession>
<organism evidence="2">
    <name type="scientific">Cladocopium goreaui</name>
    <dbReference type="NCBI Taxonomy" id="2562237"/>
    <lineage>
        <taxon>Eukaryota</taxon>
        <taxon>Sar</taxon>
        <taxon>Alveolata</taxon>
        <taxon>Dinophyceae</taxon>
        <taxon>Suessiales</taxon>
        <taxon>Symbiodiniaceae</taxon>
        <taxon>Cladocopium</taxon>
    </lineage>
</organism>
<dbReference type="Proteomes" id="UP001152797">
    <property type="component" value="Unassembled WGS sequence"/>
</dbReference>
<keyword evidence="1" id="KW-0812">Transmembrane</keyword>
<evidence type="ECO:0000313" key="2">
    <source>
        <dbReference type="EMBL" id="CAI4016421.1"/>
    </source>
</evidence>
<feature type="transmembrane region" description="Helical" evidence="1">
    <location>
        <begin position="46"/>
        <end position="63"/>
    </location>
</feature>
<reference evidence="2" key="1">
    <citation type="submission" date="2022-10" db="EMBL/GenBank/DDBJ databases">
        <authorList>
            <person name="Chen Y."/>
            <person name="Dougan E. K."/>
            <person name="Chan C."/>
            <person name="Rhodes N."/>
            <person name="Thang M."/>
        </authorList>
    </citation>
    <scope>NUCLEOTIDE SEQUENCE</scope>
</reference>
<keyword evidence="4" id="KW-1185">Reference proteome</keyword>
<evidence type="ECO:0000256" key="1">
    <source>
        <dbReference type="SAM" id="Phobius"/>
    </source>
</evidence>
<dbReference type="EMBL" id="CAMXCT030006583">
    <property type="protein sequence ID" value="CAL4803733.1"/>
    <property type="molecule type" value="Genomic_DNA"/>
</dbReference>
<dbReference type="AlphaFoldDB" id="A0A9P1GJQ5"/>
<gene>
    <name evidence="2" type="ORF">C1SCF055_LOCUS41167</name>
</gene>
<reference evidence="3" key="2">
    <citation type="submission" date="2024-04" db="EMBL/GenBank/DDBJ databases">
        <authorList>
            <person name="Chen Y."/>
            <person name="Shah S."/>
            <person name="Dougan E. K."/>
            <person name="Thang M."/>
            <person name="Chan C."/>
        </authorList>
    </citation>
    <scope>NUCLEOTIDE SEQUENCE [LARGE SCALE GENOMIC DNA]</scope>
</reference>
<sequence>MQICWRSLRGTTDWSRPVRPKLLLMPSLPKCSVRVRSFDRQRMKSSVCWLRVVIWIMLLRPWIDPMKLTKQHPFPSVSTLLSQRQRQRVPQRLP</sequence>
<name>A0A9P1GJQ5_9DINO</name>